<dbReference type="EMBL" id="LK022848">
    <property type="protein sequence ID" value="CDR12310.1"/>
    <property type="molecule type" value="Genomic_DNA"/>
</dbReference>
<dbReference type="RefSeq" id="WP_245388529.1">
    <property type="nucleotide sequence ID" value="NZ_BAABDR010000008.1"/>
</dbReference>
<dbReference type="AlphaFoldDB" id="A0A060ZY69"/>
<evidence type="ECO:0000313" key="3">
    <source>
        <dbReference type="EMBL" id="MBP2064763.1"/>
    </source>
</evidence>
<dbReference type="PANTHER" id="PTHR40254:SF1">
    <property type="entry name" value="BLR0577 PROTEIN"/>
    <property type="match status" value="1"/>
</dbReference>
<evidence type="ECO:0000313" key="2">
    <source>
        <dbReference type="EMBL" id="CDR12310.1"/>
    </source>
</evidence>
<reference evidence="3 4" key="2">
    <citation type="submission" date="2021-03" db="EMBL/GenBank/DDBJ databases">
        <title>Genomic Encyclopedia of Type Strains, Phase IV (KMG-IV): sequencing the most valuable type-strain genomes for metagenomic binning, comparative biology and taxonomic classification.</title>
        <authorList>
            <person name="Goeker M."/>
        </authorList>
    </citation>
    <scope>NUCLEOTIDE SEQUENCE [LARGE SCALE GENOMIC DNA]</scope>
    <source>
        <strain evidence="3 4">DSM 41954</strain>
    </source>
</reference>
<accession>A0A060ZY69</accession>
<dbReference type="HOGENOM" id="CLU_016297_0_0_11"/>
<dbReference type="InterPro" id="IPR038732">
    <property type="entry name" value="HpyO/CreE_NAD-binding"/>
</dbReference>
<reference evidence="2" key="1">
    <citation type="submission" date="2014-05" db="EMBL/GenBank/DDBJ databases">
        <authorList>
            <person name="Horn Fabian"/>
        </authorList>
    </citation>
    <scope>NUCLEOTIDE SEQUENCE</scope>
</reference>
<dbReference type="Pfam" id="PF13454">
    <property type="entry name" value="NAD_binding_9"/>
    <property type="match status" value="1"/>
</dbReference>
<name>A0A060ZY69_9ACTN</name>
<evidence type="ECO:0000259" key="1">
    <source>
        <dbReference type="Pfam" id="PF13454"/>
    </source>
</evidence>
<sequence>MSANPDHPVHPDHPFRSPAAVVPPATVVIVGAGPRATGLIERIAANAPELYGDGAPFELHLVDPHPPGGGRIWRPDQSPLLWMNSMAEDVTMFTDESVEREGPIRPGPSLAEWAREVRGAHEVREVRGAHEVRGAERPPALPPELAAEAAALTGRSFATRRLQSAYLRWVYERSVADLPPGTIVHEHRDRAVRVTGPRDGRQQVWLEGRTAPLTADAVILALGHLDAEPDAEQRALTAFAAEHRLVHLPPEFTADSDVSALRPGEPVIVRGLGLAFVDLMVLLTEGRGGRYERGPDGELVYRPSGREPVLYAGSRRGVPYHAKIGYSLSGERPPVPRFFGPAEVDALLSRPARPDFRRDVWPLIAKELGFAHYHRLFTAHPERVAGEWSAFEEKYAACPPGSPDLDVLVAAAVPDPADRLDLDTLDHPLAGPRFGDHEALQQALRGHIEADLARRHDPAHSPDLAVFLALLSVYGQLIRLGDIGGWWHGFFSFLASGPPGPRLEQLLALSRAGVVRFLGAETTVTTDPVRGVFRASSASVPGHAVEARALVEARLPEPTVDRSRDTLLRSLHRDGAAATPVGLLAVSPADARILDRAGRPHPRRFALGPHTDARASGAFARPRTNAPAFRQNDATARALLRCLRELSCRATVTA</sequence>
<organism evidence="2">
    <name type="scientific">Streptomyces iranensis</name>
    <dbReference type="NCBI Taxonomy" id="576784"/>
    <lineage>
        <taxon>Bacteria</taxon>
        <taxon>Bacillati</taxon>
        <taxon>Actinomycetota</taxon>
        <taxon>Actinomycetes</taxon>
        <taxon>Kitasatosporales</taxon>
        <taxon>Streptomycetaceae</taxon>
        <taxon>Streptomyces</taxon>
        <taxon>Streptomyces violaceusniger group</taxon>
    </lineage>
</organism>
<gene>
    <name evidence="3" type="ORF">J2Z30_005787</name>
    <name evidence="2" type="ORF">SIRAN7594</name>
</gene>
<dbReference type="InterPro" id="IPR052189">
    <property type="entry name" value="L-asp_N-monooxygenase_NS-form"/>
</dbReference>
<proteinExistence type="predicted"/>
<evidence type="ECO:0000313" key="4">
    <source>
        <dbReference type="Proteomes" id="UP000756710"/>
    </source>
</evidence>
<protein>
    <recommendedName>
        <fullName evidence="1">FAD-dependent urate hydroxylase HpyO/Asp monooxygenase CreE-like FAD/NAD(P)-binding domain-containing protein</fullName>
    </recommendedName>
</protein>
<feature type="domain" description="FAD-dependent urate hydroxylase HpyO/Asp monooxygenase CreE-like FAD/NAD(P)-binding" evidence="1">
    <location>
        <begin position="28"/>
        <end position="224"/>
    </location>
</feature>
<dbReference type="Proteomes" id="UP000756710">
    <property type="component" value="Unassembled WGS sequence"/>
</dbReference>
<dbReference type="PANTHER" id="PTHR40254">
    <property type="entry name" value="BLR0577 PROTEIN"/>
    <property type="match status" value="1"/>
</dbReference>
<dbReference type="EMBL" id="JAGGLR010000016">
    <property type="protein sequence ID" value="MBP2064763.1"/>
    <property type="molecule type" value="Genomic_DNA"/>
</dbReference>
<keyword evidence="4" id="KW-1185">Reference proteome</keyword>